<keyword evidence="9" id="KW-1185">Reference proteome</keyword>
<proteinExistence type="predicted"/>
<evidence type="ECO:0000256" key="1">
    <source>
        <dbReference type="ARBA" id="ARBA00004533"/>
    </source>
</evidence>
<dbReference type="CDD" id="cd07984">
    <property type="entry name" value="LPLAT_LABLAT-like"/>
    <property type="match status" value="1"/>
</dbReference>
<evidence type="ECO:0000256" key="7">
    <source>
        <dbReference type="SAM" id="Phobius"/>
    </source>
</evidence>
<dbReference type="EC" id="2.3.1.-" evidence="8"/>
<sequence>MKKYKRIRWIIEYCAVRLIFLATAALPTRAMHAISAFLGLLLFIFVPKRRRIAVENITLAFPQMSKKEVQETAGRSAASFFLTFMEGIKYQALLRANDYIRLIKESYPELEALFLKAKAAHEKAGGCIFVTPHIGNWEFLPYVSSAVGIPLVVVVRPLDNPYLEKLIYANRAESGQLFIAKTNAMFTLQETLRKGKSIGMLPDQSTAKGVSIQYFGRTATATPIPAMLATLYKRPIVVIACCRRRKEGGFTGYVSDPIFPAAGYESEKAEIIRLTQETARVMEEIIKQFPGQYLWMHNRWKTYKKQNLWAKDVVKPDNVL</sequence>
<name>A0ABR5SJG0_9BACT</name>
<keyword evidence="7" id="KW-0812">Transmembrane</keyword>
<evidence type="ECO:0000313" key="9">
    <source>
        <dbReference type="Proteomes" id="UP000060487"/>
    </source>
</evidence>
<evidence type="ECO:0000256" key="4">
    <source>
        <dbReference type="ARBA" id="ARBA00022679"/>
    </source>
</evidence>
<evidence type="ECO:0000313" key="8">
    <source>
        <dbReference type="EMBL" id="KWT91109.1"/>
    </source>
</evidence>
<organism evidence="8 9">
    <name type="scientific">Candidatus Magnetominusculus xianensis</name>
    <dbReference type="NCBI Taxonomy" id="1748249"/>
    <lineage>
        <taxon>Bacteria</taxon>
        <taxon>Pseudomonadati</taxon>
        <taxon>Nitrospirota</taxon>
        <taxon>Nitrospiria</taxon>
        <taxon>Nitrospirales</taxon>
        <taxon>Nitrospiraceae</taxon>
        <taxon>Candidatus Magnetominusculus</taxon>
    </lineage>
</organism>
<keyword evidence="5 7" id="KW-0472">Membrane</keyword>
<evidence type="ECO:0000256" key="5">
    <source>
        <dbReference type="ARBA" id="ARBA00023136"/>
    </source>
</evidence>
<accession>A0ABR5SJG0</accession>
<keyword evidence="7" id="KW-1133">Transmembrane helix</keyword>
<dbReference type="PANTHER" id="PTHR30606:SF10">
    <property type="entry name" value="PHOSPHATIDYLINOSITOL MANNOSIDE ACYLTRANSFERASE"/>
    <property type="match status" value="1"/>
</dbReference>
<dbReference type="Proteomes" id="UP000060487">
    <property type="component" value="Unassembled WGS sequence"/>
</dbReference>
<reference evidence="8 9" key="1">
    <citation type="submission" date="2015-11" db="EMBL/GenBank/DDBJ databases">
        <authorList>
            <person name="Lin W."/>
        </authorList>
    </citation>
    <scope>NUCLEOTIDE SEQUENCE [LARGE SCALE GENOMIC DNA]</scope>
    <source>
        <strain evidence="8 9">HCH-1</strain>
    </source>
</reference>
<dbReference type="EMBL" id="LNQR01000032">
    <property type="protein sequence ID" value="KWT91109.1"/>
    <property type="molecule type" value="Genomic_DNA"/>
</dbReference>
<evidence type="ECO:0000256" key="3">
    <source>
        <dbReference type="ARBA" id="ARBA00022519"/>
    </source>
</evidence>
<evidence type="ECO:0000256" key="6">
    <source>
        <dbReference type="ARBA" id="ARBA00023315"/>
    </source>
</evidence>
<keyword evidence="3" id="KW-0997">Cell inner membrane</keyword>
<comment type="subcellular location">
    <subcellularLocation>
        <location evidence="1">Cell inner membrane</location>
    </subcellularLocation>
</comment>
<keyword evidence="6 8" id="KW-0012">Acyltransferase</keyword>
<gene>
    <name evidence="8" type="ORF">ASN18_0933</name>
</gene>
<dbReference type="InterPro" id="IPR004960">
    <property type="entry name" value="LipA_acyltrans"/>
</dbReference>
<dbReference type="PANTHER" id="PTHR30606">
    <property type="entry name" value="LIPID A BIOSYNTHESIS LAUROYL ACYLTRANSFERASE"/>
    <property type="match status" value="1"/>
</dbReference>
<comment type="caution">
    <text evidence="8">The sequence shown here is derived from an EMBL/GenBank/DDBJ whole genome shotgun (WGS) entry which is preliminary data.</text>
</comment>
<dbReference type="Pfam" id="PF03279">
    <property type="entry name" value="Lip_A_acyltrans"/>
    <property type="match status" value="1"/>
</dbReference>
<evidence type="ECO:0000256" key="2">
    <source>
        <dbReference type="ARBA" id="ARBA00022475"/>
    </source>
</evidence>
<feature type="transmembrane region" description="Helical" evidence="7">
    <location>
        <begin position="7"/>
        <end position="24"/>
    </location>
</feature>
<protein>
    <submittedName>
        <fullName evidence="8">Lipid A biosynthesis lauroyl acyltransferase</fullName>
        <ecNumber evidence="8">2.3.1.-</ecNumber>
    </submittedName>
</protein>
<keyword evidence="4 8" id="KW-0808">Transferase</keyword>
<dbReference type="GO" id="GO:0016746">
    <property type="term" value="F:acyltransferase activity"/>
    <property type="evidence" value="ECO:0007669"/>
    <property type="project" value="UniProtKB-KW"/>
</dbReference>
<keyword evidence="2" id="KW-1003">Cell membrane</keyword>